<proteinExistence type="predicted"/>
<comment type="subcellular location">
    <subcellularLocation>
        <location evidence="1">Nucleus</location>
        <location evidence="1">Nucleolus</location>
    </subcellularLocation>
</comment>
<feature type="repeat" description="WD" evidence="5">
    <location>
        <begin position="443"/>
        <end position="485"/>
    </location>
</feature>
<dbReference type="STRING" id="691883.A0A058ZB83"/>
<feature type="repeat" description="WD" evidence="5">
    <location>
        <begin position="116"/>
        <end position="157"/>
    </location>
</feature>
<dbReference type="Pfam" id="PF08625">
    <property type="entry name" value="Utp13"/>
    <property type="match status" value="1"/>
</dbReference>
<dbReference type="InterPro" id="IPR036322">
    <property type="entry name" value="WD40_repeat_dom_sf"/>
</dbReference>
<keyword evidence="3" id="KW-0677">Repeat</keyword>
<evidence type="ECO:0000256" key="4">
    <source>
        <dbReference type="ARBA" id="ARBA00023242"/>
    </source>
</evidence>
<evidence type="ECO:0000256" key="1">
    <source>
        <dbReference type="ARBA" id="ARBA00004604"/>
    </source>
</evidence>
<feature type="repeat" description="WD" evidence="5">
    <location>
        <begin position="574"/>
        <end position="615"/>
    </location>
</feature>
<keyword evidence="2 5" id="KW-0853">WD repeat</keyword>
<feature type="repeat" description="WD" evidence="5">
    <location>
        <begin position="225"/>
        <end position="259"/>
    </location>
</feature>
<dbReference type="InterPro" id="IPR015943">
    <property type="entry name" value="WD40/YVTN_repeat-like_dom_sf"/>
</dbReference>
<feature type="domain" description="U3 small nucleolar RNA-associated protein 13 C-terminal" evidence="7">
    <location>
        <begin position="671"/>
        <end position="828"/>
    </location>
</feature>
<evidence type="ECO:0000256" key="6">
    <source>
        <dbReference type="SAM" id="MobiDB-lite"/>
    </source>
</evidence>
<dbReference type="GO" id="GO:0034511">
    <property type="term" value="F:U3 snoRNA binding"/>
    <property type="evidence" value="ECO:0007669"/>
    <property type="project" value="TreeGrafter"/>
</dbReference>
<dbReference type="SUPFAM" id="SSF50978">
    <property type="entry name" value="WD40 repeat-like"/>
    <property type="match status" value="2"/>
</dbReference>
<dbReference type="PROSITE" id="PS50294">
    <property type="entry name" value="WD_REPEATS_REGION"/>
    <property type="match status" value="8"/>
</dbReference>
<evidence type="ECO:0000256" key="2">
    <source>
        <dbReference type="ARBA" id="ARBA00022574"/>
    </source>
</evidence>
<dbReference type="SMART" id="SM00320">
    <property type="entry name" value="WD40"/>
    <property type="match status" value="11"/>
</dbReference>
<dbReference type="Gene3D" id="2.130.10.10">
    <property type="entry name" value="YVTN repeat-like/Quinoprotein amine dehydrogenase"/>
    <property type="match status" value="4"/>
</dbReference>
<dbReference type="CDD" id="cd00200">
    <property type="entry name" value="WD40"/>
    <property type="match status" value="1"/>
</dbReference>
<dbReference type="RefSeq" id="XP_009493263.1">
    <property type="nucleotide sequence ID" value="XM_009494988.1"/>
</dbReference>
<dbReference type="Pfam" id="PF00400">
    <property type="entry name" value="WD40"/>
    <property type="match status" value="9"/>
</dbReference>
<dbReference type="GO" id="GO:0030686">
    <property type="term" value="C:90S preribosome"/>
    <property type="evidence" value="ECO:0007669"/>
    <property type="project" value="TreeGrafter"/>
</dbReference>
<dbReference type="PANTHER" id="PTHR19854:SF15">
    <property type="entry name" value="TRANSDUCIN BETA-LIKE PROTEIN 3"/>
    <property type="match status" value="1"/>
</dbReference>
<evidence type="ECO:0000313" key="9">
    <source>
        <dbReference type="Proteomes" id="UP000030693"/>
    </source>
</evidence>
<sequence>MSSVILLKENFKPSKRIENFYDGGSIAMSADGQFLLCEGGSGAEDMEGSDVTLGGARLVNMETGAIVSSLSGDSQAITSLLLRDTAAGPAAEAILASRSLQIRIVDTASGRVVRSFKAHDVPAVTMILDRSNSLLATGFSDGTVRVWDLERGFITHHFRAHRGPVTSLLFVREGSAATSRSVAQAASLKGDLKSGELDGWVLASGGDDGVICLWDLESRALVSSLQSHVSAVSALSVAADGSRLLSASRDKVVCLWDVSLALAEGRARSAGSRAPADVPVGCAADLPSGHILFFTAGDRGTVRVWNANTGACIGESSKDSPNQAFHCAFLSADKRHVIGVTIDRTLLFYSLESPTLARSRQLVGSNDAVIDLAYGGPEEELIVRVYNTRTNNTSLLFGHSDVVLALACHRAGGDLLLTGSKDKTARLWELNAETGEFAPRATLVGHTDAITAVAFGRRSRGFALTASEDRTVKCWDIASGASTAAARYTVIAHAKDINTLAVAPNDRLFATGSQDKQIKVWETETGALSTVFTGHKRGIWSVDFSPTERVLASASGDKTIRIWSLEDGSCLKTLEGHTNSVLRVCFLSAGLQVASAGSDGLVKLWTLRTSECVATMDGHEDRVWALASATEEDGCQLVSGGADAVIQVWDDSTESERQSRREAEEQALMCEQELSNYLHVKDYPKAVNLCIRLGQPRRLYTILSDLANGAAIAGAEDPKQAEADRLSITGSAAIDRLFQSYRGERLAKLISYVREWNTQARFSLIAQRVLNLILRAHSPRFFLDKTKGYHGLSQDTIDALLAYSERHVSRIDRLLTRSFLVDFSLDSMGVYIAENPLPEVTEEEPEADAAAPGAALDRLLDAADSDEEYAGDVPLIAPSLEVDSDDGASSSDDDGEVVFNDGTGVKRQASTSSKTQRPGPGGKRGRPAADKDARKRRSVMA</sequence>
<feature type="repeat" description="WD" evidence="5">
    <location>
        <begin position="532"/>
        <end position="573"/>
    </location>
</feature>
<gene>
    <name evidence="8" type="ORF">H696_01109</name>
</gene>
<dbReference type="Proteomes" id="UP000030693">
    <property type="component" value="Unassembled WGS sequence"/>
</dbReference>
<feature type="compositionally biased region" description="Acidic residues" evidence="6">
    <location>
        <begin position="882"/>
        <end position="896"/>
    </location>
</feature>
<feature type="repeat" description="WD" evidence="5">
    <location>
        <begin position="198"/>
        <end position="224"/>
    </location>
</feature>
<evidence type="ECO:0000256" key="5">
    <source>
        <dbReference type="PROSITE-ProRule" id="PRU00221"/>
    </source>
</evidence>
<dbReference type="PANTHER" id="PTHR19854">
    <property type="entry name" value="TRANSDUCIN BETA-LIKE 3"/>
    <property type="match status" value="1"/>
</dbReference>
<evidence type="ECO:0000313" key="8">
    <source>
        <dbReference type="EMBL" id="KCV71685.1"/>
    </source>
</evidence>
<evidence type="ECO:0000256" key="3">
    <source>
        <dbReference type="ARBA" id="ARBA00022737"/>
    </source>
</evidence>
<organism evidence="8">
    <name type="scientific">Fonticula alba</name>
    <name type="common">Slime mold</name>
    <dbReference type="NCBI Taxonomy" id="691883"/>
    <lineage>
        <taxon>Eukaryota</taxon>
        <taxon>Rotosphaerida</taxon>
        <taxon>Fonticulaceae</taxon>
        <taxon>Fonticula</taxon>
    </lineage>
</organism>
<dbReference type="OMA" id="TIDAHDD"/>
<keyword evidence="9" id="KW-1185">Reference proteome</keyword>
<dbReference type="PRINTS" id="PR00320">
    <property type="entry name" value="GPROTEINBRPT"/>
</dbReference>
<dbReference type="EMBL" id="KB932202">
    <property type="protein sequence ID" value="KCV71685.1"/>
    <property type="molecule type" value="Genomic_DNA"/>
</dbReference>
<evidence type="ECO:0000259" key="7">
    <source>
        <dbReference type="Pfam" id="PF08625"/>
    </source>
</evidence>
<accession>A0A058ZB83</accession>
<dbReference type="PROSITE" id="PS00678">
    <property type="entry name" value="WD_REPEATS_1"/>
    <property type="match status" value="3"/>
</dbReference>
<dbReference type="AlphaFoldDB" id="A0A058ZB83"/>
<dbReference type="InterPro" id="IPR020472">
    <property type="entry name" value="WD40_PAC1"/>
</dbReference>
<dbReference type="GO" id="GO:0032040">
    <property type="term" value="C:small-subunit processome"/>
    <property type="evidence" value="ECO:0007669"/>
    <property type="project" value="InterPro"/>
</dbReference>
<dbReference type="PROSITE" id="PS50082">
    <property type="entry name" value="WD_REPEATS_2"/>
    <property type="match status" value="9"/>
</dbReference>
<feature type="repeat" description="WD" evidence="5">
    <location>
        <begin position="396"/>
        <end position="431"/>
    </location>
</feature>
<dbReference type="GeneID" id="20525834"/>
<dbReference type="OrthoDB" id="5414888at2759"/>
<dbReference type="InterPro" id="IPR013934">
    <property type="entry name" value="Utp13_C"/>
</dbReference>
<dbReference type="InterPro" id="IPR019775">
    <property type="entry name" value="WD40_repeat_CS"/>
</dbReference>
<feature type="repeat" description="WD" evidence="5">
    <location>
        <begin position="490"/>
        <end position="531"/>
    </location>
</feature>
<protein>
    <recommendedName>
        <fullName evidence="7">U3 small nucleolar RNA-associated protein 13 C-terminal domain-containing protein</fullName>
    </recommendedName>
</protein>
<feature type="region of interest" description="Disordered" evidence="6">
    <location>
        <begin position="870"/>
        <end position="941"/>
    </location>
</feature>
<keyword evidence="4" id="KW-0539">Nucleus</keyword>
<dbReference type="GO" id="GO:0000480">
    <property type="term" value="P:endonucleolytic cleavage in 5'-ETS of tricistronic rRNA transcript (SSU-rRNA, 5.8S rRNA, LSU-rRNA)"/>
    <property type="evidence" value="ECO:0007669"/>
    <property type="project" value="TreeGrafter"/>
</dbReference>
<dbReference type="GO" id="GO:0000472">
    <property type="term" value="P:endonucleolytic cleavage to generate mature 5'-end of SSU-rRNA from (SSU-rRNA, 5.8S rRNA, LSU-rRNA)"/>
    <property type="evidence" value="ECO:0007669"/>
    <property type="project" value="TreeGrafter"/>
</dbReference>
<feature type="repeat" description="WD" evidence="5">
    <location>
        <begin position="616"/>
        <end position="659"/>
    </location>
</feature>
<dbReference type="InterPro" id="IPR001680">
    <property type="entry name" value="WD40_rpt"/>
</dbReference>
<reference evidence="8" key="1">
    <citation type="submission" date="2013-04" db="EMBL/GenBank/DDBJ databases">
        <title>The Genome Sequence of Fonticula alba ATCC 38817.</title>
        <authorList>
            <consortium name="The Broad Institute Genomics Platform"/>
            <person name="Russ C."/>
            <person name="Cuomo C."/>
            <person name="Burger G."/>
            <person name="Gray M.W."/>
            <person name="Holland P.W.H."/>
            <person name="King N."/>
            <person name="Lang F.B.F."/>
            <person name="Roger A.J."/>
            <person name="Ruiz-Trillo I."/>
            <person name="Brown M."/>
            <person name="Walker B."/>
            <person name="Young S."/>
            <person name="Zeng Q."/>
            <person name="Gargeya S."/>
            <person name="Fitzgerald M."/>
            <person name="Haas B."/>
            <person name="Abouelleil A."/>
            <person name="Allen A.W."/>
            <person name="Alvarado L."/>
            <person name="Arachchi H.M."/>
            <person name="Berlin A.M."/>
            <person name="Chapman S.B."/>
            <person name="Gainer-Dewar J."/>
            <person name="Goldberg J."/>
            <person name="Griggs A."/>
            <person name="Gujja S."/>
            <person name="Hansen M."/>
            <person name="Howarth C."/>
            <person name="Imamovic A."/>
            <person name="Ireland A."/>
            <person name="Larimer J."/>
            <person name="McCowan C."/>
            <person name="Murphy C."/>
            <person name="Pearson M."/>
            <person name="Poon T.W."/>
            <person name="Priest M."/>
            <person name="Roberts A."/>
            <person name="Saif S."/>
            <person name="Shea T."/>
            <person name="Sisk P."/>
            <person name="Sykes S."/>
            <person name="Wortman J."/>
            <person name="Nusbaum C."/>
            <person name="Birren B."/>
        </authorList>
    </citation>
    <scope>NUCLEOTIDE SEQUENCE [LARGE SCALE GENOMIC DNA]</scope>
    <source>
        <strain evidence="8">ATCC 38817</strain>
    </source>
</reference>
<dbReference type="eggNOG" id="KOG0319">
    <property type="taxonomic scope" value="Eukaryota"/>
</dbReference>
<name>A0A058ZB83_FONAL</name>